<proteinExistence type="predicted"/>
<dbReference type="AlphaFoldDB" id="A0A6S7GLA2"/>
<dbReference type="Proteomes" id="UP001152795">
    <property type="component" value="Unassembled WGS sequence"/>
</dbReference>
<name>A0A6S7GLA2_PARCT</name>
<evidence type="ECO:0000313" key="1">
    <source>
        <dbReference type="EMBL" id="CAB3985601.1"/>
    </source>
</evidence>
<accession>A0A6S7GLA2</accession>
<dbReference type="EMBL" id="CACRXK020000890">
    <property type="protein sequence ID" value="CAB3985601.1"/>
    <property type="molecule type" value="Genomic_DNA"/>
</dbReference>
<evidence type="ECO:0000313" key="2">
    <source>
        <dbReference type="Proteomes" id="UP001152795"/>
    </source>
</evidence>
<keyword evidence="2" id="KW-1185">Reference proteome</keyword>
<sequence length="237" mass="26914">MDNYLCELYERAILKHKGQKHNAKGPEKTFAVRENIRNFLDDYQAKNGPLSTYGNDVKQYQFDLQEITPPIMLHKVSFSAGKSLLHDMQQLQDPSPEVQHAMSYGVPVGHMDRKMFSDTIIADVNRFFTRSGIHVQAMPNQLMSIKHLAIKDAVGDTDQISIGTVCKIGSADEDWIMEISDIFQVGPVDGKYFIFVNGKYFIPTLKQWKCDLPSLDTDTTTYCKELCKGQHSANMQN</sequence>
<gene>
    <name evidence="1" type="ORF">PACLA_8A037810</name>
</gene>
<organism evidence="1 2">
    <name type="scientific">Paramuricea clavata</name>
    <name type="common">Red gorgonian</name>
    <name type="synonym">Violescent sea-whip</name>
    <dbReference type="NCBI Taxonomy" id="317549"/>
    <lineage>
        <taxon>Eukaryota</taxon>
        <taxon>Metazoa</taxon>
        <taxon>Cnidaria</taxon>
        <taxon>Anthozoa</taxon>
        <taxon>Octocorallia</taxon>
        <taxon>Malacalcyonacea</taxon>
        <taxon>Plexauridae</taxon>
        <taxon>Paramuricea</taxon>
    </lineage>
</organism>
<reference evidence="1" key="1">
    <citation type="submission" date="2020-04" db="EMBL/GenBank/DDBJ databases">
        <authorList>
            <person name="Alioto T."/>
            <person name="Alioto T."/>
            <person name="Gomez Garrido J."/>
        </authorList>
    </citation>
    <scope>NUCLEOTIDE SEQUENCE</scope>
    <source>
        <strain evidence="1">A484AB</strain>
    </source>
</reference>
<comment type="caution">
    <text evidence="1">The sequence shown here is derived from an EMBL/GenBank/DDBJ whole genome shotgun (WGS) entry which is preliminary data.</text>
</comment>
<protein>
    <submittedName>
        <fullName evidence="1">Uncharacterized protein</fullName>
    </submittedName>
</protein>